<dbReference type="OrthoDB" id="7774794at2"/>
<reference evidence="1 2" key="1">
    <citation type="submission" date="2018-07" db="EMBL/GenBank/DDBJ databases">
        <title>Genomic Encyclopedia of Type Strains, Phase III (KMG-III): the genomes of soil and plant-associated and newly described type strains.</title>
        <authorList>
            <person name="Whitman W."/>
        </authorList>
    </citation>
    <scope>NUCLEOTIDE SEQUENCE [LARGE SCALE GENOMIC DNA]</scope>
    <source>
        <strain evidence="1 2">31-25a</strain>
    </source>
</reference>
<name>A0A368YGS5_9HYPH</name>
<accession>A0A368YGS5</accession>
<dbReference type="RefSeq" id="WP_114432648.1">
    <property type="nucleotide sequence ID" value="NZ_QPJM01000024.1"/>
</dbReference>
<sequence>MPIQGPPSCEEYADRAIDCQKALEPRFNELLNKQVEVLDVLDEATAAGWSREEAVLALDELFAARTKVDDELEEAMEQANKRTNN</sequence>
<evidence type="ECO:0000313" key="1">
    <source>
        <dbReference type="EMBL" id="RCW78516.1"/>
    </source>
</evidence>
<protein>
    <submittedName>
        <fullName evidence="1">Uncharacterized protein</fullName>
    </submittedName>
</protein>
<proteinExistence type="predicted"/>
<evidence type="ECO:0000313" key="2">
    <source>
        <dbReference type="Proteomes" id="UP000253324"/>
    </source>
</evidence>
<dbReference type="AlphaFoldDB" id="A0A368YGS5"/>
<gene>
    <name evidence="1" type="ORF">C7476_12447</name>
</gene>
<keyword evidence="2" id="KW-1185">Reference proteome</keyword>
<comment type="caution">
    <text evidence="1">The sequence shown here is derived from an EMBL/GenBank/DDBJ whole genome shotgun (WGS) entry which is preliminary data.</text>
</comment>
<dbReference type="EMBL" id="QPJM01000024">
    <property type="protein sequence ID" value="RCW78516.1"/>
    <property type="molecule type" value="Genomic_DNA"/>
</dbReference>
<dbReference type="Proteomes" id="UP000253324">
    <property type="component" value="Unassembled WGS sequence"/>
</dbReference>
<organism evidence="1 2">
    <name type="scientific">Phyllobacterium bourgognense</name>
    <dbReference type="NCBI Taxonomy" id="314236"/>
    <lineage>
        <taxon>Bacteria</taxon>
        <taxon>Pseudomonadati</taxon>
        <taxon>Pseudomonadota</taxon>
        <taxon>Alphaproteobacteria</taxon>
        <taxon>Hyphomicrobiales</taxon>
        <taxon>Phyllobacteriaceae</taxon>
        <taxon>Phyllobacterium</taxon>
    </lineage>
</organism>